<evidence type="ECO:0000256" key="1">
    <source>
        <dbReference type="SAM" id="Phobius"/>
    </source>
</evidence>
<feature type="transmembrane region" description="Helical" evidence="1">
    <location>
        <begin position="38"/>
        <end position="64"/>
    </location>
</feature>
<accession>A0A4D5S5M5</accession>
<organism evidence="2">
    <name type="scientific">Jasmine virus H</name>
    <dbReference type="NCBI Taxonomy" id="1960887"/>
    <lineage>
        <taxon>Viruses</taxon>
        <taxon>Riboviria</taxon>
        <taxon>Orthornavirae</taxon>
        <taxon>Kitrinoviricota</taxon>
        <taxon>Tolucaviricetes</taxon>
        <taxon>Tolivirales</taxon>
        <taxon>Tombusviridae</taxon>
        <taxon>Procedovirinae</taxon>
        <taxon>Pelarspovirus</taxon>
        <taxon>Pelarspovirus jasmini</taxon>
    </lineage>
</organism>
<reference evidence="2" key="1">
    <citation type="submission" date="2018-04" db="EMBL/GenBank/DDBJ databases">
        <title>Phylogenetic comparison of Jasmine virus H isolates in China.</title>
        <authorList>
            <person name="Zhu L.-J."/>
            <person name="Han Y.-H."/>
        </authorList>
    </citation>
    <scope>NUCLEOTIDE SEQUENCE</scope>
    <source>
        <strain evidence="2">Guangdong</strain>
    </source>
</reference>
<keyword evidence="1" id="KW-0812">Transmembrane</keyword>
<sequence length="84" mass="9220">MAWPNPHLLILSVLILSQLLITLPSLSAYTFDLRLAPPNLLICIVLCIFFCSILSPASSVSYYYHSSSTSDKFITVSVGNGSQR</sequence>
<name>A0A4D5S5M5_9TOMB</name>
<keyword evidence="1" id="KW-1133">Transmembrane helix</keyword>
<keyword evidence="1" id="KW-0472">Membrane</keyword>
<proteinExistence type="predicted"/>
<protein>
    <submittedName>
        <fullName evidence="2">Putative movement protein 2</fullName>
    </submittedName>
</protein>
<dbReference type="EMBL" id="MH231175">
    <property type="protein sequence ID" value="QAA12651.1"/>
    <property type="molecule type" value="Genomic_RNA"/>
</dbReference>
<evidence type="ECO:0000313" key="2">
    <source>
        <dbReference type="EMBL" id="QAA12651.1"/>
    </source>
</evidence>